<name>A0A8J2SL34_9STRA</name>
<comment type="subcellular location">
    <subcellularLocation>
        <location evidence="1">Membrane</location>
    </subcellularLocation>
</comment>
<dbReference type="InterPro" id="IPR050307">
    <property type="entry name" value="Sterol_Desaturase_Related"/>
</dbReference>
<feature type="transmembrane region" description="Helical" evidence="5">
    <location>
        <begin position="151"/>
        <end position="172"/>
    </location>
</feature>
<keyword evidence="3 5" id="KW-1133">Transmembrane helix</keyword>
<dbReference type="Pfam" id="PF04116">
    <property type="entry name" value="FA_hydroxylase"/>
    <property type="match status" value="1"/>
</dbReference>
<dbReference type="Proteomes" id="UP000789595">
    <property type="component" value="Unassembled WGS sequence"/>
</dbReference>
<feature type="transmembrane region" description="Helical" evidence="5">
    <location>
        <begin position="232"/>
        <end position="250"/>
    </location>
</feature>
<accession>A0A8J2SL34</accession>
<dbReference type="EMBL" id="CAKKNE010000002">
    <property type="protein sequence ID" value="CAH0369042.1"/>
    <property type="molecule type" value="Genomic_DNA"/>
</dbReference>
<evidence type="ECO:0000313" key="7">
    <source>
        <dbReference type="EMBL" id="CAH0369042.1"/>
    </source>
</evidence>
<sequence>MCVAPPKSLAQPTARRRSTIVEDQLRKHKKSFQSFAAFVGLLLLLRSKRRESFEKLTNPLNLSREYYWCGWALKCLGLQLLDHIVLVLLDRAYNNKMMMYRINTGNRGLVKLEWIDYLFLCINSVVEWQFTCHVIDIVLSSPNFAWRLNDLGMLNTLPALYLIFAIDDAFYAPLHLLMHRPWFYPYVHKHHHRQQLPERGYADAGNEHPIEQVLGLSCLYITLVIVGHTTSVHALTIFVHFILYAILALLNHTAYDVQFRFWGFEYTTRAHETHHRYPTKNLAQ</sequence>
<evidence type="ECO:0000256" key="2">
    <source>
        <dbReference type="ARBA" id="ARBA00022692"/>
    </source>
</evidence>
<reference evidence="7" key="1">
    <citation type="submission" date="2021-11" db="EMBL/GenBank/DDBJ databases">
        <authorList>
            <consortium name="Genoscope - CEA"/>
            <person name="William W."/>
        </authorList>
    </citation>
    <scope>NUCLEOTIDE SEQUENCE</scope>
</reference>
<feature type="transmembrane region" description="Helical" evidence="5">
    <location>
        <begin position="68"/>
        <end position="89"/>
    </location>
</feature>
<dbReference type="OrthoDB" id="408954at2759"/>
<organism evidence="7 8">
    <name type="scientific">Pelagomonas calceolata</name>
    <dbReference type="NCBI Taxonomy" id="35677"/>
    <lineage>
        <taxon>Eukaryota</taxon>
        <taxon>Sar</taxon>
        <taxon>Stramenopiles</taxon>
        <taxon>Ochrophyta</taxon>
        <taxon>Pelagophyceae</taxon>
        <taxon>Pelagomonadales</taxon>
        <taxon>Pelagomonadaceae</taxon>
        <taxon>Pelagomonas</taxon>
    </lineage>
</organism>
<dbReference type="PANTHER" id="PTHR11863">
    <property type="entry name" value="STEROL DESATURASE"/>
    <property type="match status" value="1"/>
</dbReference>
<feature type="domain" description="Fatty acid hydroxylase" evidence="6">
    <location>
        <begin position="162"/>
        <end position="281"/>
    </location>
</feature>
<comment type="caution">
    <text evidence="7">The sequence shown here is derived from an EMBL/GenBank/DDBJ whole genome shotgun (WGS) entry which is preliminary data.</text>
</comment>
<proteinExistence type="predicted"/>
<evidence type="ECO:0000256" key="5">
    <source>
        <dbReference type="SAM" id="Phobius"/>
    </source>
</evidence>
<dbReference type="GO" id="GO:0016491">
    <property type="term" value="F:oxidoreductase activity"/>
    <property type="evidence" value="ECO:0007669"/>
    <property type="project" value="InterPro"/>
</dbReference>
<protein>
    <recommendedName>
        <fullName evidence="6">Fatty acid hydroxylase domain-containing protein</fullName>
    </recommendedName>
</protein>
<keyword evidence="8" id="KW-1185">Reference proteome</keyword>
<gene>
    <name evidence="7" type="ORF">PECAL_2P21480</name>
</gene>
<dbReference type="GO" id="GO:0016020">
    <property type="term" value="C:membrane"/>
    <property type="evidence" value="ECO:0007669"/>
    <property type="project" value="UniProtKB-SubCell"/>
</dbReference>
<evidence type="ECO:0000256" key="3">
    <source>
        <dbReference type="ARBA" id="ARBA00022989"/>
    </source>
</evidence>
<dbReference type="AlphaFoldDB" id="A0A8J2SL34"/>
<dbReference type="GO" id="GO:0005506">
    <property type="term" value="F:iron ion binding"/>
    <property type="evidence" value="ECO:0007669"/>
    <property type="project" value="InterPro"/>
</dbReference>
<keyword evidence="4 5" id="KW-0472">Membrane</keyword>
<evidence type="ECO:0000256" key="4">
    <source>
        <dbReference type="ARBA" id="ARBA00023136"/>
    </source>
</evidence>
<evidence type="ECO:0000259" key="6">
    <source>
        <dbReference type="Pfam" id="PF04116"/>
    </source>
</evidence>
<evidence type="ECO:0000256" key="1">
    <source>
        <dbReference type="ARBA" id="ARBA00004370"/>
    </source>
</evidence>
<dbReference type="GO" id="GO:0008610">
    <property type="term" value="P:lipid biosynthetic process"/>
    <property type="evidence" value="ECO:0007669"/>
    <property type="project" value="InterPro"/>
</dbReference>
<evidence type="ECO:0000313" key="8">
    <source>
        <dbReference type="Proteomes" id="UP000789595"/>
    </source>
</evidence>
<keyword evidence="2 5" id="KW-0812">Transmembrane</keyword>
<dbReference type="InterPro" id="IPR006694">
    <property type="entry name" value="Fatty_acid_hydroxylase"/>
</dbReference>